<keyword evidence="1" id="KW-0472">Membrane</keyword>
<accession>A0ABP8V1E3</accession>
<gene>
    <name evidence="3" type="ORF">GCM10023116_15270</name>
</gene>
<feature type="transmembrane region" description="Helical" evidence="1">
    <location>
        <begin position="362"/>
        <end position="384"/>
    </location>
</feature>
<dbReference type="Pfam" id="PF07916">
    <property type="entry name" value="TraG_N"/>
    <property type="match status" value="1"/>
</dbReference>
<organism evidence="3 4">
    <name type="scientific">Kistimonas scapharcae</name>
    <dbReference type="NCBI Taxonomy" id="1036133"/>
    <lineage>
        <taxon>Bacteria</taxon>
        <taxon>Pseudomonadati</taxon>
        <taxon>Pseudomonadota</taxon>
        <taxon>Gammaproteobacteria</taxon>
        <taxon>Oceanospirillales</taxon>
        <taxon>Endozoicomonadaceae</taxon>
        <taxon>Kistimonas</taxon>
    </lineage>
</organism>
<proteinExistence type="predicted"/>
<feature type="transmembrane region" description="Helical" evidence="1">
    <location>
        <begin position="30"/>
        <end position="50"/>
    </location>
</feature>
<dbReference type="EMBL" id="BAABFL010000128">
    <property type="protein sequence ID" value="GAA4649253.1"/>
    <property type="molecule type" value="Genomic_DNA"/>
</dbReference>
<name>A0ABP8V1E3_9GAMM</name>
<evidence type="ECO:0000259" key="2">
    <source>
        <dbReference type="Pfam" id="PF07916"/>
    </source>
</evidence>
<dbReference type="RefSeq" id="WP_345195039.1">
    <property type="nucleotide sequence ID" value="NZ_BAABFL010000128.1"/>
</dbReference>
<keyword evidence="1" id="KW-0812">Transmembrane</keyword>
<protein>
    <recommendedName>
        <fullName evidence="2">TraG N-terminal Proteobacteria domain-containing protein</fullName>
    </recommendedName>
</protein>
<dbReference type="InterPro" id="IPR012931">
    <property type="entry name" value="TraG_N_Proteobacteria"/>
</dbReference>
<evidence type="ECO:0000313" key="4">
    <source>
        <dbReference type="Proteomes" id="UP001500604"/>
    </source>
</evidence>
<feature type="transmembrane region" description="Helical" evidence="1">
    <location>
        <begin position="332"/>
        <end position="350"/>
    </location>
</feature>
<dbReference type="Proteomes" id="UP001500604">
    <property type="component" value="Unassembled WGS sequence"/>
</dbReference>
<feature type="transmembrane region" description="Helical" evidence="1">
    <location>
        <begin position="415"/>
        <end position="439"/>
    </location>
</feature>
<feature type="domain" description="TraG N-terminal Proteobacteria" evidence="2">
    <location>
        <begin position="5"/>
        <end position="453"/>
    </location>
</feature>
<comment type="caution">
    <text evidence="3">The sequence shown here is derived from an EMBL/GenBank/DDBJ whole genome shotgun (WGS) entry which is preliminary data.</text>
</comment>
<keyword evidence="1" id="KW-1133">Transmembrane helix</keyword>
<keyword evidence="4" id="KW-1185">Reference proteome</keyword>
<evidence type="ECO:0000313" key="3">
    <source>
        <dbReference type="EMBL" id="GAA4649253.1"/>
    </source>
</evidence>
<reference evidence="4" key="1">
    <citation type="journal article" date="2019" name="Int. J. Syst. Evol. Microbiol.">
        <title>The Global Catalogue of Microorganisms (GCM) 10K type strain sequencing project: providing services to taxonomists for standard genome sequencing and annotation.</title>
        <authorList>
            <consortium name="The Broad Institute Genomics Platform"/>
            <consortium name="The Broad Institute Genome Sequencing Center for Infectious Disease"/>
            <person name="Wu L."/>
            <person name="Ma J."/>
        </authorList>
    </citation>
    <scope>NUCLEOTIDE SEQUENCE [LARGE SCALE GENOMIC DNA]</scope>
    <source>
        <strain evidence="4">JCM 17805</strain>
    </source>
</reference>
<evidence type="ECO:0000256" key="1">
    <source>
        <dbReference type="SAM" id="Phobius"/>
    </source>
</evidence>
<sequence>MIWDIYSVGDSNFLYAVFNGVAMVVNDDGFRSMVVLGALLGVIGLSFHGLSQGGKFPEFQHLLIGFIIIYGGFYTTTSVAIHDVYTNEVKRVDNVPLAFAAGSIVTQAGRFLTEKFEQGFSTATMSNYGFVDPLSVLATVRQSTMYNMGMAEALTTSPTNNLQASWHNYIKECTLVGIDIGEKTPKDVYFASDFVEGLRFDHNVYGTEIYLGQREYKTCKEAYPLLKNATTGTTAGNIFTTLGKHLSLQPGETPKDRLGKAIQSLGLSAENAQKYVLASTLEPVFFDAAHAKYIEYRQPAYAAMVNDAINQRNTQWAAEGSLFMNIVRPMMAFMESFVFAITPLAAFLVVTGSKGVQLAGKYLILLIWIQLWQPLLAVVNLYILTVAGNELIALSAGSGFASLASIQMADKTLQTWLSMGGMMAASIPALSLMLIYGSAVTATSLMGRMQGGDFINEKKVSPDTMNAPPVLNHNIGWSGNQTTGFYGNGTPDAVSSLSTLNPA</sequence>
<feature type="transmembrane region" description="Helical" evidence="1">
    <location>
        <begin position="391"/>
        <end position="409"/>
    </location>
</feature>
<feature type="transmembrane region" description="Helical" evidence="1">
    <location>
        <begin position="62"/>
        <end position="82"/>
    </location>
</feature>